<reference evidence="2 3" key="2">
    <citation type="submission" date="2020-03" db="EMBL/GenBank/DDBJ databases">
        <authorList>
            <person name="Ichikawa N."/>
            <person name="Kimura A."/>
            <person name="Kitahashi Y."/>
            <person name="Uohara A."/>
        </authorList>
    </citation>
    <scope>NUCLEOTIDE SEQUENCE [LARGE SCALE GENOMIC DNA]</scope>
    <source>
        <strain evidence="2 3">NBRC 108639</strain>
    </source>
</reference>
<dbReference type="GO" id="GO:0003677">
    <property type="term" value="F:DNA binding"/>
    <property type="evidence" value="ECO:0007669"/>
    <property type="project" value="InterPro"/>
</dbReference>
<dbReference type="SMART" id="SM00530">
    <property type="entry name" value="HTH_XRE"/>
    <property type="match status" value="1"/>
</dbReference>
<dbReference type="AlphaFoldDB" id="A0A6V8KUS1"/>
<dbReference type="Proteomes" id="UP000482800">
    <property type="component" value="Unassembled WGS sequence"/>
</dbReference>
<dbReference type="InterPro" id="IPR001387">
    <property type="entry name" value="Cro/C1-type_HTH"/>
</dbReference>
<reference evidence="2 3" key="1">
    <citation type="submission" date="2020-03" db="EMBL/GenBank/DDBJ databases">
        <title>Whole genome shotgun sequence of Phytohabitans houttuyneae NBRC 108639.</title>
        <authorList>
            <person name="Komaki H."/>
            <person name="Tamura T."/>
        </authorList>
    </citation>
    <scope>NUCLEOTIDE SEQUENCE [LARGE SCALE GENOMIC DNA]</scope>
    <source>
        <strain evidence="2 3">NBRC 108639</strain>
    </source>
</reference>
<sequence length="298" mass="33631">MTGLPEQDRPVDGPTAVRIIVGAQLRQLREERGLTRAEAGETIRASESKLSRMELGRVGFKVRDVKDLLTLYGVDDETEREAVLARVRQANEPGWWQPYSDVTPNWFQRYLGLEATASLIRTYEVAFVPGLLQTEEYARAVMRLNHGVGQLEEVERRVRLRLERQQVLTRPDPPRLWAVVDEAALRRPVGGKRVMRDQLESLISVVIKAPNVSLQVVPLAAGGYAAAGSPFTILRFPQASLPDVVYMEQLAGALYLDKREDVDHYFDAVNRLFVEAAPVRDTVRILDRIIHDLDEAPD</sequence>
<dbReference type="CDD" id="cd00093">
    <property type="entry name" value="HTH_XRE"/>
    <property type="match status" value="1"/>
</dbReference>
<feature type="domain" description="HTH cro/C1-type" evidence="1">
    <location>
        <begin position="25"/>
        <end position="80"/>
    </location>
</feature>
<accession>A0A6V8KUS1</accession>
<evidence type="ECO:0000259" key="1">
    <source>
        <dbReference type="PROSITE" id="PS50943"/>
    </source>
</evidence>
<dbReference type="Pfam" id="PF13560">
    <property type="entry name" value="HTH_31"/>
    <property type="match status" value="1"/>
</dbReference>
<dbReference type="EMBL" id="BLPF01000004">
    <property type="protein sequence ID" value="GFJ85616.1"/>
    <property type="molecule type" value="Genomic_DNA"/>
</dbReference>
<dbReference type="PROSITE" id="PS50943">
    <property type="entry name" value="HTH_CROC1"/>
    <property type="match status" value="1"/>
</dbReference>
<comment type="caution">
    <text evidence="2">The sequence shown here is derived from an EMBL/GenBank/DDBJ whole genome shotgun (WGS) entry which is preliminary data.</text>
</comment>
<dbReference type="InterPro" id="IPR010982">
    <property type="entry name" value="Lambda_DNA-bd_dom_sf"/>
</dbReference>
<dbReference type="RefSeq" id="WP_173070778.1">
    <property type="nucleotide sequence ID" value="NZ_BAABGO010000009.1"/>
</dbReference>
<keyword evidence="3" id="KW-1185">Reference proteome</keyword>
<dbReference type="Gene3D" id="1.10.260.40">
    <property type="entry name" value="lambda repressor-like DNA-binding domains"/>
    <property type="match status" value="1"/>
</dbReference>
<evidence type="ECO:0000313" key="2">
    <source>
        <dbReference type="EMBL" id="GFJ85616.1"/>
    </source>
</evidence>
<proteinExistence type="predicted"/>
<gene>
    <name evidence="2" type="ORF">Phou_097960</name>
</gene>
<evidence type="ECO:0000313" key="3">
    <source>
        <dbReference type="Proteomes" id="UP000482800"/>
    </source>
</evidence>
<dbReference type="InterPro" id="IPR043917">
    <property type="entry name" value="DUF5753"/>
</dbReference>
<protein>
    <submittedName>
        <fullName evidence="2">Transcriptional regulator</fullName>
    </submittedName>
</protein>
<name>A0A6V8KUS1_9ACTN</name>
<dbReference type="SUPFAM" id="SSF47413">
    <property type="entry name" value="lambda repressor-like DNA-binding domains"/>
    <property type="match status" value="1"/>
</dbReference>
<dbReference type="Pfam" id="PF19054">
    <property type="entry name" value="DUF5753"/>
    <property type="match status" value="1"/>
</dbReference>
<organism evidence="2 3">
    <name type="scientific">Phytohabitans houttuyneae</name>
    <dbReference type="NCBI Taxonomy" id="1076126"/>
    <lineage>
        <taxon>Bacteria</taxon>
        <taxon>Bacillati</taxon>
        <taxon>Actinomycetota</taxon>
        <taxon>Actinomycetes</taxon>
        <taxon>Micromonosporales</taxon>
        <taxon>Micromonosporaceae</taxon>
    </lineage>
</organism>